<organism evidence="2 3">
    <name type="scientific">Tritrichomonas foetus</name>
    <dbReference type="NCBI Taxonomy" id="1144522"/>
    <lineage>
        <taxon>Eukaryota</taxon>
        <taxon>Metamonada</taxon>
        <taxon>Parabasalia</taxon>
        <taxon>Tritrichomonadida</taxon>
        <taxon>Tritrichomonadidae</taxon>
        <taxon>Tritrichomonas</taxon>
    </lineage>
</organism>
<evidence type="ECO:0000256" key="1">
    <source>
        <dbReference type="SAM" id="MobiDB-lite"/>
    </source>
</evidence>
<evidence type="ECO:0000313" key="3">
    <source>
        <dbReference type="Proteomes" id="UP000179807"/>
    </source>
</evidence>
<dbReference type="AlphaFoldDB" id="A0A1J4KGG3"/>
<name>A0A1J4KGG3_9EUKA</name>
<comment type="caution">
    <text evidence="2">The sequence shown here is derived from an EMBL/GenBank/DDBJ whole genome shotgun (WGS) entry which is preliminary data.</text>
</comment>
<sequence>MSICLMNFGGGIECRTISNAYGCCCQLLSRMKPLVENAEKMLKKDNPNFQYFAFLVDISTQIKEGYTNIDVSPLIHMCDIADKQTADFITLFSSLIFYLAPDFASEYEVHPIFTSQLFNCEKVKFEKSQINDIELPPSQRLDKIITTKYSSILSPSSFLFFKPLNSFSFHLCSMLQFNLGCFFLSTLVVRKKENIHHYVLFLADSKKWVKFDDNEITFTELNELDKICMDDNYEIVIIGFTQSSSNIDMTLIQQKFEQPTILQPIESDSDLHNIDEIIPNKTIQKTSQNENQNQNDNEKSLYQNIKKENDKRITSINENRFQVSAKRKNDLPDNKTFISNNDLIENSSRDDIYDSYQKYIASFYVFLPGEMNFKLLKTKVSENYEESLKKIFSFLKKNRASNYLFKYDKDFKYHRTLKNIKNKKELNVYFEKKPFNIMNTFISKSKEIVKLHLQCIDINALKTTAIFSKLQFFSTVKEYIIMFMNQILPNTKVQVELFYKARNEYIQIGNIDFISDKTSENRDIIYFKYTVSQLYK</sequence>
<dbReference type="EMBL" id="MLAK01000659">
    <property type="protein sequence ID" value="OHT08750.1"/>
    <property type="molecule type" value="Genomic_DNA"/>
</dbReference>
<protein>
    <submittedName>
        <fullName evidence="2">Uncharacterized protein</fullName>
    </submittedName>
</protein>
<feature type="region of interest" description="Disordered" evidence="1">
    <location>
        <begin position="279"/>
        <end position="298"/>
    </location>
</feature>
<proteinExistence type="predicted"/>
<accession>A0A1J4KGG3</accession>
<dbReference type="Proteomes" id="UP000179807">
    <property type="component" value="Unassembled WGS sequence"/>
</dbReference>
<dbReference type="RefSeq" id="XP_068361886.1">
    <property type="nucleotide sequence ID" value="XM_068502681.1"/>
</dbReference>
<evidence type="ECO:0000313" key="2">
    <source>
        <dbReference type="EMBL" id="OHT08750.1"/>
    </source>
</evidence>
<keyword evidence="3" id="KW-1185">Reference proteome</keyword>
<dbReference type="GeneID" id="94837385"/>
<dbReference type="VEuPathDB" id="TrichDB:TRFO_22665"/>
<reference evidence="2" key="1">
    <citation type="submission" date="2016-10" db="EMBL/GenBank/DDBJ databases">
        <authorList>
            <person name="Benchimol M."/>
            <person name="Almeida L.G."/>
            <person name="Vasconcelos A.T."/>
            <person name="Perreira-Neves A."/>
            <person name="Rosa I.A."/>
            <person name="Tasca T."/>
            <person name="Bogo M.R."/>
            <person name="de Souza W."/>
        </authorList>
    </citation>
    <scope>NUCLEOTIDE SEQUENCE [LARGE SCALE GENOMIC DNA]</scope>
    <source>
        <strain evidence="2">K</strain>
    </source>
</reference>
<gene>
    <name evidence="2" type="ORF">TRFO_22665</name>
</gene>